<evidence type="ECO:0000313" key="6">
    <source>
        <dbReference type="Proteomes" id="UP000886844"/>
    </source>
</evidence>
<proteinExistence type="predicted"/>
<feature type="domain" description="GxGYxYP putative glycoside hydrolase third N-terminal" evidence="4">
    <location>
        <begin position="205"/>
        <end position="292"/>
    </location>
</feature>
<dbReference type="Proteomes" id="UP000886844">
    <property type="component" value="Unassembled WGS sequence"/>
</dbReference>
<feature type="domain" description="GxGYxYP putative glycoside hydrolase first N-terminal" evidence="2">
    <location>
        <begin position="45"/>
        <end position="112"/>
    </location>
</feature>
<dbReference type="Pfam" id="PF20958">
    <property type="entry name" value="GxGYxYP_N_3rd"/>
    <property type="match status" value="1"/>
</dbReference>
<evidence type="ECO:0000259" key="1">
    <source>
        <dbReference type="Pfam" id="PF14323"/>
    </source>
</evidence>
<dbReference type="PANTHER" id="PTHR37321:SF1">
    <property type="entry name" value="EXPORTED PROTEIN"/>
    <property type="match status" value="1"/>
</dbReference>
<evidence type="ECO:0008006" key="7">
    <source>
        <dbReference type="Google" id="ProtNLM"/>
    </source>
</evidence>
<dbReference type="InterPro" id="IPR048309">
    <property type="entry name" value="GxGYxYP_N_3rd"/>
</dbReference>
<name>A0A9D2CCI9_9BACT</name>
<reference evidence="5" key="2">
    <citation type="submission" date="2021-04" db="EMBL/GenBank/DDBJ databases">
        <authorList>
            <person name="Gilroy R."/>
        </authorList>
    </citation>
    <scope>NUCLEOTIDE SEQUENCE</scope>
    <source>
        <strain evidence="5">5134</strain>
    </source>
</reference>
<reference evidence="5" key="1">
    <citation type="journal article" date="2021" name="PeerJ">
        <title>Extensive microbial diversity within the chicken gut microbiome revealed by metagenomics and culture.</title>
        <authorList>
            <person name="Gilroy R."/>
            <person name="Ravi A."/>
            <person name="Getino M."/>
            <person name="Pursley I."/>
            <person name="Horton D.L."/>
            <person name="Alikhan N.F."/>
            <person name="Baker D."/>
            <person name="Gharbi K."/>
            <person name="Hall N."/>
            <person name="Watson M."/>
            <person name="Adriaenssens E.M."/>
            <person name="Foster-Nyarko E."/>
            <person name="Jarju S."/>
            <person name="Secka A."/>
            <person name="Antonio M."/>
            <person name="Oren A."/>
            <person name="Chaudhuri R.R."/>
            <person name="La Ragione R."/>
            <person name="Hildebrand F."/>
            <person name="Pallen M.J."/>
        </authorList>
    </citation>
    <scope>NUCLEOTIDE SEQUENCE</scope>
    <source>
        <strain evidence="5">5134</strain>
    </source>
</reference>
<evidence type="ECO:0000259" key="4">
    <source>
        <dbReference type="Pfam" id="PF20958"/>
    </source>
</evidence>
<dbReference type="EMBL" id="DXDA01000036">
    <property type="protein sequence ID" value="HIY68630.1"/>
    <property type="molecule type" value="Genomic_DNA"/>
</dbReference>
<dbReference type="Gene3D" id="3.20.20.490">
    <property type="entry name" value="GxGYxYP glycoside hydrolase, C-terminal domain"/>
    <property type="match status" value="1"/>
</dbReference>
<dbReference type="InterPro" id="IPR038410">
    <property type="entry name" value="GxGYxYP_C_sf"/>
</dbReference>
<dbReference type="PANTHER" id="PTHR37321">
    <property type="entry name" value="EXPORTED PROTEIN-RELATED"/>
    <property type="match status" value="1"/>
</dbReference>
<organism evidence="5 6">
    <name type="scientific">Candidatus Alistipes intestinigallinarum</name>
    <dbReference type="NCBI Taxonomy" id="2838440"/>
    <lineage>
        <taxon>Bacteria</taxon>
        <taxon>Pseudomonadati</taxon>
        <taxon>Bacteroidota</taxon>
        <taxon>Bacteroidia</taxon>
        <taxon>Bacteroidales</taxon>
        <taxon>Rikenellaceae</taxon>
        <taxon>Alistipes</taxon>
    </lineage>
</organism>
<accession>A0A9D2CCI9</accession>
<dbReference type="InterPro" id="IPR032626">
    <property type="entry name" value="GxGYxYP_N_1st"/>
</dbReference>
<dbReference type="InterPro" id="IPR048310">
    <property type="entry name" value="GxGYxYP_N_2nd"/>
</dbReference>
<evidence type="ECO:0000313" key="5">
    <source>
        <dbReference type="EMBL" id="HIY68630.1"/>
    </source>
</evidence>
<dbReference type="Pfam" id="PF20957">
    <property type="entry name" value="GxGYxYP_N_2nd"/>
    <property type="match status" value="1"/>
</dbReference>
<dbReference type="Pfam" id="PF16216">
    <property type="entry name" value="GxGYxYP_N"/>
    <property type="match status" value="1"/>
</dbReference>
<dbReference type="Pfam" id="PF14323">
    <property type="entry name" value="GxGYxYP_C"/>
    <property type="match status" value="1"/>
</dbReference>
<protein>
    <recommendedName>
        <fullName evidence="7">GxGYxYP putative glycoside hydrolase C-terminal domain-containing protein</fullName>
    </recommendedName>
</protein>
<dbReference type="InterPro" id="IPR025832">
    <property type="entry name" value="GxGYxYP_C"/>
</dbReference>
<feature type="domain" description="GxGYxYP putative glycoside hydrolase C-terminal" evidence="1">
    <location>
        <begin position="318"/>
        <end position="569"/>
    </location>
</feature>
<evidence type="ECO:0000259" key="3">
    <source>
        <dbReference type="Pfam" id="PF20957"/>
    </source>
</evidence>
<gene>
    <name evidence="5" type="ORF">H9828_04355</name>
</gene>
<evidence type="ECO:0000259" key="2">
    <source>
        <dbReference type="Pfam" id="PF16216"/>
    </source>
</evidence>
<sequence>MHTESWLQRLRIVLLVSVALCCGACRSGVRIDYMPQCPPASSAIVSFDLQGIDQPHLLALVSLQGLVNRHEPQLYTYSSGYSDGLLKLYKRIGVVTSEERCDDVMALLDRYREHYRGVVIYDPAKRYTINLASNIAGVEDRVILAPSLLESFRERVDSTVDVLDLRELDLRSAGEAFDWYREKVFPHQNHRMLGVAKDVYMYDVFRDYLIACKIPTFWLPGEGDDDWSEEAVEDVIWLYEHTPANIPVFGFWPGLDQGKDVGYNEYFGTKLAGNYGKFTIVCTWVGSYSYHSGVQISSDEFRQTRVRSKRFRDYDPTKKYVALVMVESGDAPGYFQFDGFFPRQWDDSLRGSVPISYGISMSLRWLMPGVMRHLYDTATENDYFFCPISGAGYCYPLLGYCDSVPDREAHLDAYFDLTARNMAQLDMDMLALYTHPDRVPWSAADSALIRRYVEPLPQVRSIISGMHRTGYAPSQGNGFLANGTTTVHHVMTHWSWEDWDLFRSGTAADIPAAEFLAQEIRNGCEGTNFVTAMFYSWHYGPRRLALVREMLEKEGYVFVTMNEFDDLYRKSKQANNENKL</sequence>
<comment type="caution">
    <text evidence="5">The sequence shown here is derived from an EMBL/GenBank/DDBJ whole genome shotgun (WGS) entry which is preliminary data.</text>
</comment>
<dbReference type="AlphaFoldDB" id="A0A9D2CCI9"/>
<feature type="domain" description="GxGYxYP putative glycoside hydrolase second N-terminal" evidence="3">
    <location>
        <begin position="116"/>
        <end position="152"/>
    </location>
</feature>